<comment type="caution">
    <text evidence="1">The sequence shown here is derived from an EMBL/GenBank/DDBJ whole genome shotgun (WGS) entry which is preliminary data.</text>
</comment>
<evidence type="ECO:0000313" key="2">
    <source>
        <dbReference type="Proteomes" id="UP000248882"/>
    </source>
</evidence>
<reference evidence="1 2" key="1">
    <citation type="submission" date="2018-06" db="EMBL/GenBank/DDBJ databases">
        <title>Genomic Encyclopedia of Archaeal and Bacterial Type Strains, Phase II (KMG-II): from individual species to whole genera.</title>
        <authorList>
            <person name="Goeker M."/>
        </authorList>
    </citation>
    <scope>NUCLEOTIDE SEQUENCE [LARGE SCALE GENOMIC DNA]</scope>
    <source>
        <strain evidence="1 2">DSM 19830</strain>
    </source>
</reference>
<protein>
    <submittedName>
        <fullName evidence="1">Uncharacterized protein</fullName>
    </submittedName>
</protein>
<evidence type="ECO:0000313" key="1">
    <source>
        <dbReference type="EMBL" id="PZX46383.1"/>
    </source>
</evidence>
<name>A0A2W7QDX1_9BACT</name>
<sequence length="243" mass="27551">MIRRCIFLLYIILQIIACKPVDEQPKHTINLSELVIIDSLKILESNGFLSRPSNSSLINDSLLGVGSRFSKGVWIFNIKSGLEEKSIIDQSVLGIPIYPTKVDWTEYPTIYILNGVTESILKVHFNITKNKANPNLKKIKLDLPKGTRIMPDARSFWSKENDFFVELGPINVFKSSNQFYKNSGKFIGVFGKDGKYKYRFLEYPNSLTELNGFLEPGPTYSSGIINNSNLAVSFPSEEKLMRL</sequence>
<dbReference type="OrthoDB" id="821743at2"/>
<accession>A0A2W7QDX1</accession>
<dbReference type="Proteomes" id="UP000248882">
    <property type="component" value="Unassembled WGS sequence"/>
</dbReference>
<dbReference type="AlphaFoldDB" id="A0A2W7QDX1"/>
<proteinExistence type="predicted"/>
<gene>
    <name evidence="1" type="ORF">LV85_04339</name>
</gene>
<dbReference type="EMBL" id="QKZT01000033">
    <property type="protein sequence ID" value="PZX46383.1"/>
    <property type="molecule type" value="Genomic_DNA"/>
</dbReference>
<dbReference type="RefSeq" id="WP_111323357.1">
    <property type="nucleotide sequence ID" value="NZ_QKZT01000033.1"/>
</dbReference>
<organism evidence="1 2">
    <name type="scientific">Algoriphagus chordae</name>
    <dbReference type="NCBI Taxonomy" id="237019"/>
    <lineage>
        <taxon>Bacteria</taxon>
        <taxon>Pseudomonadati</taxon>
        <taxon>Bacteroidota</taxon>
        <taxon>Cytophagia</taxon>
        <taxon>Cytophagales</taxon>
        <taxon>Cyclobacteriaceae</taxon>
        <taxon>Algoriphagus</taxon>
    </lineage>
</organism>
<keyword evidence="2" id="KW-1185">Reference proteome</keyword>